<sequence>MILILKSKEADKPNISNFRPISITPTLYRMFSGLLADRIMNIAHLALSPAQRGFLRPDGHHLNSLELLEIVNASSRSMKNAACILFLDFEKALDRIKHRPLVKRCDKIFGSYFDYLVADLFSDSINSIDIDNESSLDITD</sequence>
<keyword evidence="3" id="KW-1185">Reference proteome</keyword>
<gene>
    <name evidence="2" type="ORF">RF11_08610</name>
</gene>
<comment type="caution">
    <text evidence="2">The sequence shown here is derived from an EMBL/GenBank/DDBJ whole genome shotgun (WGS) entry which is preliminary data.</text>
</comment>
<dbReference type="AlphaFoldDB" id="A0A0C2MCG8"/>
<protein>
    <submittedName>
        <fullName evidence="2">Retrovirus-related Pol polyprotein from type-1 retrotransposable element R2</fullName>
    </submittedName>
</protein>
<dbReference type="Proteomes" id="UP000031668">
    <property type="component" value="Unassembled WGS sequence"/>
</dbReference>
<dbReference type="InterPro" id="IPR000477">
    <property type="entry name" value="RT_dom"/>
</dbReference>
<feature type="domain" description="Reverse transcriptase" evidence="1">
    <location>
        <begin position="12"/>
        <end position="105"/>
    </location>
</feature>
<evidence type="ECO:0000259" key="1">
    <source>
        <dbReference type="Pfam" id="PF00078"/>
    </source>
</evidence>
<accession>A0A0C2MCG8</accession>
<dbReference type="PANTHER" id="PTHR19446">
    <property type="entry name" value="REVERSE TRANSCRIPTASES"/>
    <property type="match status" value="1"/>
</dbReference>
<evidence type="ECO:0000313" key="2">
    <source>
        <dbReference type="EMBL" id="KII64801.1"/>
    </source>
</evidence>
<dbReference type="EMBL" id="JWZT01004095">
    <property type="protein sequence ID" value="KII64801.1"/>
    <property type="molecule type" value="Genomic_DNA"/>
</dbReference>
<reference evidence="2 3" key="1">
    <citation type="journal article" date="2014" name="Genome Biol. Evol.">
        <title>The genome of the myxosporean Thelohanellus kitauei shows adaptations to nutrient acquisition within its fish host.</title>
        <authorList>
            <person name="Yang Y."/>
            <person name="Xiong J."/>
            <person name="Zhou Z."/>
            <person name="Huo F."/>
            <person name="Miao W."/>
            <person name="Ran C."/>
            <person name="Liu Y."/>
            <person name="Zhang J."/>
            <person name="Feng J."/>
            <person name="Wang M."/>
            <person name="Wang M."/>
            <person name="Wang L."/>
            <person name="Yao B."/>
        </authorList>
    </citation>
    <scope>NUCLEOTIDE SEQUENCE [LARGE SCALE GENOMIC DNA]</scope>
    <source>
        <strain evidence="2">Wuqing</strain>
    </source>
</reference>
<name>A0A0C2MCG8_THEKT</name>
<organism evidence="2 3">
    <name type="scientific">Thelohanellus kitauei</name>
    <name type="common">Myxosporean</name>
    <dbReference type="NCBI Taxonomy" id="669202"/>
    <lineage>
        <taxon>Eukaryota</taxon>
        <taxon>Metazoa</taxon>
        <taxon>Cnidaria</taxon>
        <taxon>Myxozoa</taxon>
        <taxon>Myxosporea</taxon>
        <taxon>Bivalvulida</taxon>
        <taxon>Platysporina</taxon>
        <taxon>Myxobolidae</taxon>
        <taxon>Thelohanellus</taxon>
    </lineage>
</organism>
<proteinExistence type="predicted"/>
<dbReference type="OrthoDB" id="5984630at2759"/>
<evidence type="ECO:0000313" key="3">
    <source>
        <dbReference type="Proteomes" id="UP000031668"/>
    </source>
</evidence>
<dbReference type="Pfam" id="PF00078">
    <property type="entry name" value="RVT_1"/>
    <property type="match status" value="1"/>
</dbReference>